<feature type="transmembrane region" description="Helical" evidence="1">
    <location>
        <begin position="21"/>
        <end position="42"/>
    </location>
</feature>
<dbReference type="RefSeq" id="WP_376864248.1">
    <property type="nucleotide sequence ID" value="NZ_JBHRYB010000001.1"/>
</dbReference>
<dbReference type="Pfam" id="PF07963">
    <property type="entry name" value="N_methyl"/>
    <property type="match status" value="1"/>
</dbReference>
<dbReference type="PROSITE" id="PS00409">
    <property type="entry name" value="PROKAR_NTER_METHYL"/>
    <property type="match status" value="1"/>
</dbReference>
<keyword evidence="1" id="KW-0472">Membrane</keyword>
<comment type="caution">
    <text evidence="2">The sequence shown here is derived from an EMBL/GenBank/DDBJ whole genome shotgun (WGS) entry which is preliminary data.</text>
</comment>
<proteinExistence type="predicted"/>
<evidence type="ECO:0000313" key="2">
    <source>
        <dbReference type="EMBL" id="MFC3678698.1"/>
    </source>
</evidence>
<accession>A0ABV7VNZ5</accession>
<keyword evidence="1" id="KW-0812">Transmembrane</keyword>
<gene>
    <name evidence="2" type="ORF">ACFOMG_01065</name>
</gene>
<dbReference type="Proteomes" id="UP001595722">
    <property type="component" value="Unassembled WGS sequence"/>
</dbReference>
<reference evidence="3" key="1">
    <citation type="journal article" date="2019" name="Int. J. Syst. Evol. Microbiol.">
        <title>The Global Catalogue of Microorganisms (GCM) 10K type strain sequencing project: providing services to taxonomists for standard genome sequencing and annotation.</title>
        <authorList>
            <consortium name="The Broad Institute Genomics Platform"/>
            <consortium name="The Broad Institute Genome Sequencing Center for Infectious Disease"/>
            <person name="Wu L."/>
            <person name="Ma J."/>
        </authorList>
    </citation>
    <scope>NUCLEOTIDE SEQUENCE [LARGE SCALE GENOMIC DNA]</scope>
    <source>
        <strain evidence="3">KCTC 42424</strain>
    </source>
</reference>
<protein>
    <submittedName>
        <fullName evidence="2">Prepilin-type N-terminal cleavage/methylation domain-containing protein</fullName>
    </submittedName>
</protein>
<dbReference type="EMBL" id="JBHRYB010000001">
    <property type="protein sequence ID" value="MFC3678698.1"/>
    <property type="molecule type" value="Genomic_DNA"/>
</dbReference>
<name>A0ABV7VNZ5_9GAMM</name>
<keyword evidence="1" id="KW-1133">Transmembrane helix</keyword>
<evidence type="ECO:0000313" key="3">
    <source>
        <dbReference type="Proteomes" id="UP001595722"/>
    </source>
</evidence>
<organism evidence="2 3">
    <name type="scientific">Bacterioplanoides pacificum</name>
    <dbReference type="NCBI Taxonomy" id="1171596"/>
    <lineage>
        <taxon>Bacteria</taxon>
        <taxon>Pseudomonadati</taxon>
        <taxon>Pseudomonadota</taxon>
        <taxon>Gammaproteobacteria</taxon>
        <taxon>Oceanospirillales</taxon>
        <taxon>Oceanospirillaceae</taxon>
        <taxon>Bacterioplanoides</taxon>
    </lineage>
</organism>
<evidence type="ECO:0000256" key="1">
    <source>
        <dbReference type="SAM" id="Phobius"/>
    </source>
</evidence>
<dbReference type="NCBIfam" id="TIGR02532">
    <property type="entry name" value="IV_pilin_GFxxxE"/>
    <property type="match status" value="1"/>
</dbReference>
<sequence>MKARVFYNVCNQKPATLKQQGLTLVELVISIVVISIALTALLSSFSGSVGRSANPMLQNKASLLAQAYLDEILAMRFQENSPLAGGAVAGCSVNGSEAGESGRELFDDVDDYHGLNQQAAFLDGTVAENYSGYQVAVSVSCQDQSGAATTASKLIVLTISAPAGQVLRFSALRGNF</sequence>
<dbReference type="InterPro" id="IPR012902">
    <property type="entry name" value="N_methyl_site"/>
</dbReference>
<keyword evidence="3" id="KW-1185">Reference proteome</keyword>